<evidence type="ECO:0000313" key="1">
    <source>
        <dbReference type="EMBL" id="RFO97709.1"/>
    </source>
</evidence>
<dbReference type="AlphaFoldDB" id="A0A3E1REB9"/>
<dbReference type="EMBL" id="QFZK01000003">
    <property type="protein sequence ID" value="RFO97709.1"/>
    <property type="molecule type" value="Genomic_DNA"/>
</dbReference>
<proteinExistence type="predicted"/>
<protein>
    <submittedName>
        <fullName evidence="1">Uncharacterized protein</fullName>
    </submittedName>
</protein>
<reference evidence="1 2" key="1">
    <citation type="submission" date="2018-05" db="EMBL/GenBank/DDBJ databases">
        <title>Rhodoferax soyangensis sp.nov., isolated from an oligotrophic freshwater lake.</title>
        <authorList>
            <person name="Park M."/>
        </authorList>
    </citation>
    <scope>NUCLEOTIDE SEQUENCE [LARGE SCALE GENOMIC DNA]</scope>
    <source>
        <strain evidence="1 2">IMCC26218</strain>
    </source>
</reference>
<comment type="caution">
    <text evidence="1">The sequence shown here is derived from an EMBL/GenBank/DDBJ whole genome shotgun (WGS) entry which is preliminary data.</text>
</comment>
<evidence type="ECO:0000313" key="2">
    <source>
        <dbReference type="Proteomes" id="UP000260665"/>
    </source>
</evidence>
<name>A0A3E1REB9_9BURK</name>
<accession>A0A3E1REB9</accession>
<sequence>MKPSNAKPKNKMATKNIAIDLTKHLIACGVKIIALPGGFVQLMGKYGSVFLTHDITTLGPRQLEQLCGDVAVS</sequence>
<dbReference type="Proteomes" id="UP000260665">
    <property type="component" value="Unassembled WGS sequence"/>
</dbReference>
<dbReference type="RefSeq" id="WP_117175676.1">
    <property type="nucleotide sequence ID" value="NZ_QFZK01000003.1"/>
</dbReference>
<organism evidence="1 2">
    <name type="scientific">Rhodoferax lacus</name>
    <dbReference type="NCBI Taxonomy" id="2184758"/>
    <lineage>
        <taxon>Bacteria</taxon>
        <taxon>Pseudomonadati</taxon>
        <taxon>Pseudomonadota</taxon>
        <taxon>Betaproteobacteria</taxon>
        <taxon>Burkholderiales</taxon>
        <taxon>Comamonadaceae</taxon>
        <taxon>Rhodoferax</taxon>
    </lineage>
</organism>
<keyword evidence="2" id="KW-1185">Reference proteome</keyword>
<gene>
    <name evidence="1" type="ORF">DIC66_07600</name>
</gene>